<evidence type="ECO:0000256" key="2">
    <source>
        <dbReference type="ARBA" id="ARBA00004673"/>
    </source>
</evidence>
<keyword evidence="10 11" id="KW-0472">Membrane</keyword>
<gene>
    <name evidence="12" type="ORF">M427DRAFT_56976</name>
</gene>
<dbReference type="Gene3D" id="1.25.40.40">
    <property type="entry name" value="Cytochrome c oxidase, subunit Va/VI"/>
    <property type="match status" value="1"/>
</dbReference>
<evidence type="ECO:0000256" key="3">
    <source>
        <dbReference type="ARBA" id="ARBA00007972"/>
    </source>
</evidence>
<organism evidence="12 13">
    <name type="scientific">Gonapodya prolifera (strain JEL478)</name>
    <name type="common">Monoblepharis prolifera</name>
    <dbReference type="NCBI Taxonomy" id="1344416"/>
    <lineage>
        <taxon>Eukaryota</taxon>
        <taxon>Fungi</taxon>
        <taxon>Fungi incertae sedis</taxon>
        <taxon>Chytridiomycota</taxon>
        <taxon>Chytridiomycota incertae sedis</taxon>
        <taxon>Monoblepharidomycetes</taxon>
        <taxon>Monoblepharidales</taxon>
        <taxon>Gonapodyaceae</taxon>
        <taxon>Gonapodya</taxon>
    </lineage>
</organism>
<comment type="subcellular location">
    <subcellularLocation>
        <location evidence="1 11">Mitochondrion inner membrane</location>
        <topology evidence="1 11">Peripheral membrane protein</topology>
        <orientation evidence="1 11">Matrix side</orientation>
    </subcellularLocation>
</comment>
<evidence type="ECO:0000256" key="11">
    <source>
        <dbReference type="RuleBase" id="RU368103"/>
    </source>
</evidence>
<keyword evidence="4 11" id="KW-0349">Heme</keyword>
<reference evidence="12 13" key="1">
    <citation type="journal article" date="2015" name="Genome Biol. Evol.">
        <title>Phylogenomic analyses indicate that early fungi evolved digesting cell walls of algal ancestors of land plants.</title>
        <authorList>
            <person name="Chang Y."/>
            <person name="Wang S."/>
            <person name="Sekimoto S."/>
            <person name="Aerts A.L."/>
            <person name="Choi C."/>
            <person name="Clum A."/>
            <person name="LaButti K.M."/>
            <person name="Lindquist E.A."/>
            <person name="Yee Ngan C."/>
            <person name="Ohm R.A."/>
            <person name="Salamov A.A."/>
            <person name="Grigoriev I.V."/>
            <person name="Spatafora J.W."/>
            <person name="Berbee M.L."/>
        </authorList>
    </citation>
    <scope>NUCLEOTIDE SEQUENCE [LARGE SCALE GENOMIC DNA]</scope>
    <source>
        <strain evidence="12 13">JEL478</strain>
    </source>
</reference>
<dbReference type="InterPro" id="IPR003204">
    <property type="entry name" value="Cyt_c_oxidase_su5A/6"/>
</dbReference>
<dbReference type="GO" id="GO:0005743">
    <property type="term" value="C:mitochondrial inner membrane"/>
    <property type="evidence" value="ECO:0007669"/>
    <property type="project" value="UniProtKB-SubCell"/>
</dbReference>
<keyword evidence="7 11" id="KW-0809">Transit peptide</keyword>
<dbReference type="PANTHER" id="PTHR14200">
    <property type="entry name" value="CYTOCHROME C OXIDASE POLYPEPTIDE"/>
    <property type="match status" value="1"/>
</dbReference>
<dbReference type="SUPFAM" id="SSF48479">
    <property type="entry name" value="Cytochrome c oxidase subunit E"/>
    <property type="match status" value="1"/>
</dbReference>
<evidence type="ECO:0000256" key="4">
    <source>
        <dbReference type="ARBA" id="ARBA00022617"/>
    </source>
</evidence>
<keyword evidence="5 11" id="KW-0479">Metal-binding</keyword>
<dbReference type="GO" id="GO:0006123">
    <property type="term" value="P:mitochondrial electron transport, cytochrome c to oxygen"/>
    <property type="evidence" value="ECO:0007669"/>
    <property type="project" value="UniProtKB-UniRule"/>
</dbReference>
<evidence type="ECO:0000256" key="5">
    <source>
        <dbReference type="ARBA" id="ARBA00022723"/>
    </source>
</evidence>
<dbReference type="InterPro" id="IPR036545">
    <property type="entry name" value="Cyt_c_oxidase_su5A/6_sf"/>
</dbReference>
<evidence type="ECO:0000256" key="6">
    <source>
        <dbReference type="ARBA" id="ARBA00022792"/>
    </source>
</evidence>
<evidence type="ECO:0000256" key="8">
    <source>
        <dbReference type="ARBA" id="ARBA00023004"/>
    </source>
</evidence>
<sequence length="140" mass="15885">MNRLALRLTPSLNLRAAIASRGIVPRIVTRAYSANIDPESNYDAFVKQWAGFFKEVDDEYDFEVGLNEVFVHDWVPALSVVEEALKAARRLNSFPTAVRILEGIEERAENKSQYEQYLTELKPLLTDLGVTTKEELGIKL</sequence>
<proteinExistence type="inferred from homology"/>
<comment type="subunit">
    <text evidence="11">Component of the cytochrome c oxidase (complex IV, CIV), a multisubunit enzyme composed of a catalytic core of 3 subunits and several supernumerary subunits.</text>
</comment>
<dbReference type="STRING" id="1344416.A0A139AE81"/>
<comment type="pathway">
    <text evidence="2 11">Energy metabolism; oxidative phosphorylation.</text>
</comment>
<accession>A0A139AE81</accession>
<dbReference type="GO" id="GO:0004129">
    <property type="term" value="F:cytochrome-c oxidase activity"/>
    <property type="evidence" value="ECO:0007669"/>
    <property type="project" value="EnsemblFungi"/>
</dbReference>
<dbReference type="Proteomes" id="UP000070544">
    <property type="component" value="Unassembled WGS sequence"/>
</dbReference>
<dbReference type="EMBL" id="KQ965764">
    <property type="protein sequence ID" value="KXS15077.1"/>
    <property type="molecule type" value="Genomic_DNA"/>
</dbReference>
<dbReference type="UniPathway" id="UPA00705"/>
<evidence type="ECO:0000256" key="10">
    <source>
        <dbReference type="ARBA" id="ARBA00023136"/>
    </source>
</evidence>
<evidence type="ECO:0000313" key="13">
    <source>
        <dbReference type="Proteomes" id="UP000070544"/>
    </source>
</evidence>
<evidence type="ECO:0000313" key="12">
    <source>
        <dbReference type="EMBL" id="KXS15077.1"/>
    </source>
</evidence>
<dbReference type="AlphaFoldDB" id="A0A139AE81"/>
<keyword evidence="6 11" id="KW-0999">Mitochondrion inner membrane</keyword>
<dbReference type="OrthoDB" id="5778907at2759"/>
<dbReference type="PANTHER" id="PTHR14200:SF11">
    <property type="entry name" value="CYTOCHROME C OXIDASE SUBUNIT 5A, MITOCHONDRIAL"/>
    <property type="match status" value="1"/>
</dbReference>
<keyword evidence="13" id="KW-1185">Reference proteome</keyword>
<dbReference type="GO" id="GO:0045277">
    <property type="term" value="C:respiratory chain complex IV"/>
    <property type="evidence" value="ECO:0007669"/>
    <property type="project" value="UniProtKB-UniRule"/>
</dbReference>
<comment type="function">
    <text evidence="11">Component of the cytochrome c oxidase, the last enzyme in the mitochondrial electron transport chain which drives oxidative phosphorylation. The respiratory chain contains 3 multisubunit complexes succinate dehydrogenase (complex II, CII), ubiquinol-cytochrome c oxidoreductase (cytochrome b-c1 complex, complex III, CIII) and cytochrome c oxidase (complex IV, CIV), that cooperate to transfer electrons derived from NADH and succinate to molecular oxygen, creating an electrochemical gradient over the inner membrane that drives transmembrane transport and the ATP synthase. Cytochrome c oxidase is the component of the respiratory chain that catalyzes the reduction of oxygen to water. Electrons originating from reduced cytochrome c in the intermembrane space (IMS) are transferred via the dinuclear copper A center (CU(A)) of subunit 2 and heme A of subunit 1 to the active site in subunit 1, a binuclear center (BNC) formed by heme A3 and copper B (CU(B)). The BNC reduces molecular oxygen to 2 water molecules using 4 electrons from cytochrome c in the IMS and 4 protons from the mitochondrial matrix.</text>
</comment>
<evidence type="ECO:0000256" key="1">
    <source>
        <dbReference type="ARBA" id="ARBA00004443"/>
    </source>
</evidence>
<name>A0A139AE81_GONPJ</name>
<evidence type="ECO:0000256" key="7">
    <source>
        <dbReference type="ARBA" id="ARBA00022946"/>
    </source>
</evidence>
<keyword evidence="9 11" id="KW-0496">Mitochondrion</keyword>
<comment type="similarity">
    <text evidence="3 11">Belongs to the cytochrome c oxidase subunit 5A family.</text>
</comment>
<dbReference type="Pfam" id="PF02284">
    <property type="entry name" value="COX5A"/>
    <property type="match status" value="1"/>
</dbReference>
<keyword evidence="8 11" id="KW-0408">Iron</keyword>
<evidence type="ECO:0000256" key="9">
    <source>
        <dbReference type="ARBA" id="ARBA00023128"/>
    </source>
</evidence>
<protein>
    <recommendedName>
        <fullName evidence="11">Cytochrome c oxidase subunit 6, mitochondrial</fullName>
    </recommendedName>
    <alternativeName>
        <fullName evidence="11">Cytochrome c oxidase polypeptide VI</fullName>
    </alternativeName>
</protein>
<dbReference type="GO" id="GO:0046872">
    <property type="term" value="F:metal ion binding"/>
    <property type="evidence" value="ECO:0007669"/>
    <property type="project" value="UniProtKB-UniRule"/>
</dbReference>